<dbReference type="InterPro" id="IPR020569">
    <property type="entry name" value="UPF0029_Impact_CS"/>
</dbReference>
<evidence type="ECO:0000313" key="4">
    <source>
        <dbReference type="Proteomes" id="UP001595818"/>
    </source>
</evidence>
<dbReference type="SUPFAM" id="SSF54211">
    <property type="entry name" value="Ribosomal protein S5 domain 2-like"/>
    <property type="match status" value="1"/>
</dbReference>
<sequence>MKDTFLTLGEESTGIYKEKGSRFLSFASRVDEEATVQEKLGAFKRTYHDARHHCYAYVLGRDDLQHYRTSDDGEPHHSAGDPILGQIRSFGLTNVLVVVVRYFGGTKLGVGGLVQAYKTAAAEAILANKIVEETIMQEITLNFPYPAMNEVMKLINVNGMKILSQAYDHQCRIKLQCREMLLEKATEQFRAIPSVECLT</sequence>
<dbReference type="InterPro" id="IPR001498">
    <property type="entry name" value="Impact_N"/>
</dbReference>
<reference evidence="4" key="1">
    <citation type="journal article" date="2019" name="Int. J. Syst. Evol. Microbiol.">
        <title>The Global Catalogue of Microorganisms (GCM) 10K type strain sequencing project: providing services to taxonomists for standard genome sequencing and annotation.</title>
        <authorList>
            <consortium name="The Broad Institute Genomics Platform"/>
            <consortium name="The Broad Institute Genome Sequencing Center for Infectious Disease"/>
            <person name="Wu L."/>
            <person name="Ma J."/>
        </authorList>
    </citation>
    <scope>NUCLEOTIDE SEQUENCE [LARGE SCALE GENOMIC DNA]</scope>
    <source>
        <strain evidence="4">CGMCC 4.7466</strain>
    </source>
</reference>
<evidence type="ECO:0000259" key="2">
    <source>
        <dbReference type="Pfam" id="PF01205"/>
    </source>
</evidence>
<dbReference type="Pfam" id="PF01205">
    <property type="entry name" value="Impact_N"/>
    <property type="match status" value="1"/>
</dbReference>
<evidence type="ECO:0000256" key="1">
    <source>
        <dbReference type="ARBA" id="ARBA00007665"/>
    </source>
</evidence>
<comment type="similarity">
    <text evidence="1">Belongs to the IMPACT family.</text>
</comment>
<dbReference type="PANTHER" id="PTHR16301">
    <property type="entry name" value="IMPACT-RELATED"/>
    <property type="match status" value="1"/>
</dbReference>
<accession>A0ABV9T3W1</accession>
<dbReference type="RefSeq" id="WP_377066224.1">
    <property type="nucleotide sequence ID" value="NZ_JBHSJJ010000010.1"/>
</dbReference>
<keyword evidence="4" id="KW-1185">Reference proteome</keyword>
<comment type="caution">
    <text evidence="3">The sequence shown here is derived from an EMBL/GenBank/DDBJ whole genome shotgun (WGS) entry which is preliminary data.</text>
</comment>
<protein>
    <submittedName>
        <fullName evidence="3">IMPACT family protein</fullName>
    </submittedName>
</protein>
<dbReference type="InterPro" id="IPR023582">
    <property type="entry name" value="Impact"/>
</dbReference>
<name>A0ABV9T3W1_9BACT</name>
<proteinExistence type="inferred from homology"/>
<evidence type="ECO:0000313" key="3">
    <source>
        <dbReference type="EMBL" id="MFC4873404.1"/>
    </source>
</evidence>
<dbReference type="InterPro" id="IPR036956">
    <property type="entry name" value="Impact_N_sf"/>
</dbReference>
<feature type="domain" description="Impact N-terminal" evidence="2">
    <location>
        <begin position="19"/>
        <end position="125"/>
    </location>
</feature>
<dbReference type="Proteomes" id="UP001595818">
    <property type="component" value="Unassembled WGS sequence"/>
</dbReference>
<dbReference type="PANTHER" id="PTHR16301:SF20">
    <property type="entry name" value="IMPACT FAMILY MEMBER YIGZ"/>
    <property type="match status" value="1"/>
</dbReference>
<gene>
    <name evidence="3" type="ORF">ACFPFU_17005</name>
</gene>
<dbReference type="Gene3D" id="3.30.230.30">
    <property type="entry name" value="Impact, N-terminal domain"/>
    <property type="match status" value="1"/>
</dbReference>
<organism evidence="3 4">
    <name type="scientific">Negadavirga shengliensis</name>
    <dbReference type="NCBI Taxonomy" id="1389218"/>
    <lineage>
        <taxon>Bacteria</taxon>
        <taxon>Pseudomonadati</taxon>
        <taxon>Bacteroidota</taxon>
        <taxon>Cytophagia</taxon>
        <taxon>Cytophagales</taxon>
        <taxon>Cyclobacteriaceae</taxon>
        <taxon>Negadavirga</taxon>
    </lineage>
</organism>
<dbReference type="EMBL" id="JBHSJJ010000010">
    <property type="protein sequence ID" value="MFC4873404.1"/>
    <property type="molecule type" value="Genomic_DNA"/>
</dbReference>
<dbReference type="PROSITE" id="PS00910">
    <property type="entry name" value="UPF0029"/>
    <property type="match status" value="1"/>
</dbReference>
<dbReference type="InterPro" id="IPR020568">
    <property type="entry name" value="Ribosomal_Su5_D2-typ_SF"/>
</dbReference>